<organism evidence="2">
    <name type="scientific">marine sediment metagenome</name>
    <dbReference type="NCBI Taxonomy" id="412755"/>
    <lineage>
        <taxon>unclassified sequences</taxon>
        <taxon>metagenomes</taxon>
        <taxon>ecological metagenomes</taxon>
    </lineage>
</organism>
<dbReference type="AlphaFoldDB" id="A0A0F8Y6Q9"/>
<protein>
    <submittedName>
        <fullName evidence="2">Uncharacterized protein</fullName>
    </submittedName>
</protein>
<feature type="coiled-coil region" evidence="1">
    <location>
        <begin position="10"/>
        <end position="37"/>
    </location>
</feature>
<sequence length="49" mass="6184">MIPKDFEGQLEWLARNLKTHREMMERIQKNVEDALRMRRDPIKWRRYPT</sequence>
<name>A0A0F8Y6Q9_9ZZZZ</name>
<accession>A0A0F8Y6Q9</accession>
<keyword evidence="1" id="KW-0175">Coiled coil</keyword>
<feature type="non-terminal residue" evidence="2">
    <location>
        <position position="49"/>
    </location>
</feature>
<dbReference type="EMBL" id="LAZR01055098">
    <property type="protein sequence ID" value="KKK77137.1"/>
    <property type="molecule type" value="Genomic_DNA"/>
</dbReference>
<evidence type="ECO:0000256" key="1">
    <source>
        <dbReference type="SAM" id="Coils"/>
    </source>
</evidence>
<reference evidence="2" key="1">
    <citation type="journal article" date="2015" name="Nature">
        <title>Complex archaea that bridge the gap between prokaryotes and eukaryotes.</title>
        <authorList>
            <person name="Spang A."/>
            <person name="Saw J.H."/>
            <person name="Jorgensen S.L."/>
            <person name="Zaremba-Niedzwiedzka K."/>
            <person name="Martijn J."/>
            <person name="Lind A.E."/>
            <person name="van Eijk R."/>
            <person name="Schleper C."/>
            <person name="Guy L."/>
            <person name="Ettema T.J."/>
        </authorList>
    </citation>
    <scope>NUCLEOTIDE SEQUENCE</scope>
</reference>
<gene>
    <name evidence="2" type="ORF">LCGC14_2856600</name>
</gene>
<proteinExistence type="predicted"/>
<comment type="caution">
    <text evidence="2">The sequence shown here is derived from an EMBL/GenBank/DDBJ whole genome shotgun (WGS) entry which is preliminary data.</text>
</comment>
<evidence type="ECO:0000313" key="2">
    <source>
        <dbReference type="EMBL" id="KKK77137.1"/>
    </source>
</evidence>